<evidence type="ECO:0000256" key="3">
    <source>
        <dbReference type="ARBA" id="ARBA00022475"/>
    </source>
</evidence>
<evidence type="ECO:0000256" key="2">
    <source>
        <dbReference type="ARBA" id="ARBA00007430"/>
    </source>
</evidence>
<feature type="transmembrane region" description="Helical" evidence="7">
    <location>
        <begin position="353"/>
        <end position="386"/>
    </location>
</feature>
<evidence type="ECO:0000256" key="5">
    <source>
        <dbReference type="ARBA" id="ARBA00022989"/>
    </source>
</evidence>
<accession>A0A1L3MMJ6</accession>
<dbReference type="EMBL" id="CP016020">
    <property type="protein sequence ID" value="APH03557.1"/>
    <property type="molecule type" value="Genomic_DNA"/>
</dbReference>
<dbReference type="Pfam" id="PF13440">
    <property type="entry name" value="Polysacc_synt_3"/>
    <property type="match status" value="1"/>
</dbReference>
<gene>
    <name evidence="8" type="ORF">A9C19_01640</name>
</gene>
<evidence type="ECO:0000256" key="4">
    <source>
        <dbReference type="ARBA" id="ARBA00022692"/>
    </source>
</evidence>
<reference evidence="8 9" key="1">
    <citation type="journal article" date="2016" name="Sci. Rep.">
        <title>Complete genome sequence and transcriptomic analysis of a novel marine strain Bacillus weihaiensis reveals the mechanism of brown algae degradation.</title>
        <authorList>
            <person name="Zhu Y."/>
            <person name="Chen P."/>
            <person name="Bao Y."/>
            <person name="Men Y."/>
            <person name="Zeng Y."/>
            <person name="Yang J."/>
            <person name="Sun J."/>
            <person name="Sun Y."/>
        </authorList>
    </citation>
    <scope>NUCLEOTIDE SEQUENCE [LARGE SCALE GENOMIC DNA]</scope>
    <source>
        <strain evidence="8 9">Alg07</strain>
    </source>
</reference>
<keyword evidence="9" id="KW-1185">Reference proteome</keyword>
<dbReference type="GO" id="GO:0005886">
    <property type="term" value="C:plasma membrane"/>
    <property type="evidence" value="ECO:0007669"/>
    <property type="project" value="UniProtKB-SubCell"/>
</dbReference>
<feature type="transmembrane region" description="Helical" evidence="7">
    <location>
        <begin position="12"/>
        <end position="33"/>
    </location>
</feature>
<feature type="transmembrane region" description="Helical" evidence="7">
    <location>
        <begin position="39"/>
        <end position="64"/>
    </location>
</feature>
<organism evidence="8 9">
    <name type="scientific">Bacillus weihaiensis</name>
    <dbReference type="NCBI Taxonomy" id="1547283"/>
    <lineage>
        <taxon>Bacteria</taxon>
        <taxon>Bacillati</taxon>
        <taxon>Bacillota</taxon>
        <taxon>Bacilli</taxon>
        <taxon>Bacillales</taxon>
        <taxon>Bacillaceae</taxon>
        <taxon>Bacillus</taxon>
    </lineage>
</organism>
<evidence type="ECO:0000313" key="8">
    <source>
        <dbReference type="EMBL" id="APH03557.1"/>
    </source>
</evidence>
<dbReference type="STRING" id="1547283.A9C19_01640"/>
<dbReference type="OrthoDB" id="9770347at2"/>
<dbReference type="KEGG" id="bwh:A9C19_01640"/>
<feature type="transmembrane region" description="Helical" evidence="7">
    <location>
        <begin position="107"/>
        <end position="125"/>
    </location>
</feature>
<evidence type="ECO:0000256" key="1">
    <source>
        <dbReference type="ARBA" id="ARBA00004651"/>
    </source>
</evidence>
<comment type="subcellular location">
    <subcellularLocation>
        <location evidence="1">Cell membrane</location>
        <topology evidence="1">Multi-pass membrane protein</topology>
    </subcellularLocation>
</comment>
<dbReference type="PANTHER" id="PTHR30250">
    <property type="entry name" value="PST FAMILY PREDICTED COLANIC ACID TRANSPORTER"/>
    <property type="match status" value="1"/>
</dbReference>
<feature type="transmembrane region" description="Helical" evidence="7">
    <location>
        <begin position="323"/>
        <end position="341"/>
    </location>
</feature>
<dbReference type="InterPro" id="IPR050833">
    <property type="entry name" value="Poly_Biosynth_Transport"/>
</dbReference>
<feature type="transmembrane region" description="Helical" evidence="7">
    <location>
        <begin position="439"/>
        <end position="458"/>
    </location>
</feature>
<keyword evidence="3" id="KW-1003">Cell membrane</keyword>
<comment type="similarity">
    <text evidence="2">Belongs to the polysaccharide synthase family.</text>
</comment>
<keyword evidence="6 7" id="KW-0472">Membrane</keyword>
<name>A0A1L3MMJ6_9BACI</name>
<dbReference type="PANTHER" id="PTHR30250:SF10">
    <property type="entry name" value="LIPOPOLYSACCHARIDE BIOSYNTHESIS PROTEIN WZXC"/>
    <property type="match status" value="1"/>
</dbReference>
<dbReference type="RefSeq" id="WP_072578347.1">
    <property type="nucleotide sequence ID" value="NZ_CP016020.1"/>
</dbReference>
<feature type="transmembrane region" description="Helical" evidence="7">
    <location>
        <begin position="76"/>
        <end position="95"/>
    </location>
</feature>
<keyword evidence="4 7" id="KW-0812">Transmembrane</keyword>
<feature type="transmembrane region" description="Helical" evidence="7">
    <location>
        <begin position="414"/>
        <end position="433"/>
    </location>
</feature>
<proteinExistence type="inferred from homology"/>
<feature type="transmembrane region" description="Helical" evidence="7">
    <location>
        <begin position="289"/>
        <end position="311"/>
    </location>
</feature>
<feature type="transmembrane region" description="Helical" evidence="7">
    <location>
        <begin position="137"/>
        <end position="160"/>
    </location>
</feature>
<dbReference type="AlphaFoldDB" id="A0A1L3MMJ6"/>
<dbReference type="Proteomes" id="UP000181936">
    <property type="component" value="Chromosome"/>
</dbReference>
<feature type="transmembrane region" description="Helical" evidence="7">
    <location>
        <begin position="231"/>
        <end position="254"/>
    </location>
</feature>
<protein>
    <submittedName>
        <fullName evidence="8">Uncharacterized protein</fullName>
    </submittedName>
</protein>
<sequence>MSFFKNSLWSFINVTGMQMIAILTNIVLARILYPEIFGVLGMAMVFTGFVIIFQEAGLSSYIIYEKKLTKSIISTSFWLNIILSSLLFLLMYILAKPISIFYETPEVAVVIKYIAIGLFLGSFGITSKALLMKEKKFSYTASVDLIAELVASVFSILLAIKGYELLAISTRFIIRPTLQSIIYLVIKGKQVLGGFSIDSLKIIFPYSWKVLGTQTFSYINNNIDYLMIGKLLGSVSLGFYTIAFQWSILARFYISGALSKVAFAEIATIQNDISKVRHLYLYLLKQVSFLTLPICIGLVVVSTEFITVVYGMEWERSIPVLQILLISGAITSLGALGGPVIRGLGKPEIEMKLTMFSLVLFVIFVYIGSFYGLIGIAFAELIRVLIVDSIKLRIIKNMIGTSYKSIFYSFSKNLISTIVMSIIVVFVASLLNINPIVDLVILILIGVTIYILMTFLINREMMDWVIKKAKSILKR</sequence>
<evidence type="ECO:0000256" key="6">
    <source>
        <dbReference type="ARBA" id="ARBA00023136"/>
    </source>
</evidence>
<evidence type="ECO:0000313" key="9">
    <source>
        <dbReference type="Proteomes" id="UP000181936"/>
    </source>
</evidence>
<keyword evidence="5 7" id="KW-1133">Transmembrane helix</keyword>
<evidence type="ECO:0000256" key="7">
    <source>
        <dbReference type="SAM" id="Phobius"/>
    </source>
</evidence>
<dbReference type="CDD" id="cd13127">
    <property type="entry name" value="MATE_tuaB_like"/>
    <property type="match status" value="1"/>
</dbReference>